<evidence type="ECO:0000256" key="8">
    <source>
        <dbReference type="ARBA" id="ARBA00023136"/>
    </source>
</evidence>
<dbReference type="GO" id="GO:0006508">
    <property type="term" value="P:proteolysis"/>
    <property type="evidence" value="ECO:0007669"/>
    <property type="project" value="UniProtKB-KW"/>
</dbReference>
<evidence type="ECO:0000256" key="11">
    <source>
        <dbReference type="RuleBase" id="RU004181"/>
    </source>
</evidence>
<keyword evidence="3 9" id="KW-0645">Protease</keyword>
<organism evidence="12 13">
    <name type="scientific">Candidatus Cellulosilyticum pullistercoris</name>
    <dbReference type="NCBI Taxonomy" id="2838521"/>
    <lineage>
        <taxon>Bacteria</taxon>
        <taxon>Bacillati</taxon>
        <taxon>Bacillota</taxon>
        <taxon>Clostridia</taxon>
        <taxon>Lachnospirales</taxon>
        <taxon>Cellulosilyticaceae</taxon>
        <taxon>Cellulosilyticum</taxon>
    </lineage>
</organism>
<evidence type="ECO:0000313" key="12">
    <source>
        <dbReference type="EMBL" id="MBU3805210.1"/>
    </source>
</evidence>
<dbReference type="EMBL" id="JAHLFQ010000253">
    <property type="protein sequence ID" value="MBU3805210.1"/>
    <property type="molecule type" value="Genomic_DNA"/>
</dbReference>
<dbReference type="GO" id="GO:0005886">
    <property type="term" value="C:plasma membrane"/>
    <property type="evidence" value="ECO:0007669"/>
    <property type="project" value="UniProtKB-SubCell"/>
</dbReference>
<dbReference type="Proteomes" id="UP000824229">
    <property type="component" value="Unassembled WGS sequence"/>
</dbReference>
<reference evidence="12" key="1">
    <citation type="journal article" date="2021" name="PeerJ">
        <title>Extensive microbial diversity within the chicken gut microbiome revealed by metagenomics and culture.</title>
        <authorList>
            <person name="Gilroy R."/>
            <person name="Ravi A."/>
            <person name="Getino M."/>
            <person name="Pursley I."/>
            <person name="Horton D.L."/>
            <person name="Alikhan N.F."/>
            <person name="Baker D."/>
            <person name="Gharbi K."/>
            <person name="Hall N."/>
            <person name="Watson M."/>
            <person name="Adriaenssens E.M."/>
            <person name="Foster-Nyarko E."/>
            <person name="Jarju S."/>
            <person name="Secka A."/>
            <person name="Antonio M."/>
            <person name="Oren A."/>
            <person name="Chaudhuri R.R."/>
            <person name="La Ragione R."/>
            <person name="Hildebrand F."/>
            <person name="Pallen M.J."/>
        </authorList>
    </citation>
    <scope>NUCLEOTIDE SEQUENCE</scope>
    <source>
        <strain evidence="12">B5-657</strain>
    </source>
</reference>
<feature type="transmembrane region" description="Helical" evidence="9">
    <location>
        <begin position="60"/>
        <end position="77"/>
    </location>
</feature>
<dbReference type="PRINTS" id="PR00781">
    <property type="entry name" value="LIPOSIGPTASE"/>
</dbReference>
<dbReference type="PANTHER" id="PTHR33695:SF1">
    <property type="entry name" value="LIPOPROTEIN SIGNAL PEPTIDASE"/>
    <property type="match status" value="1"/>
</dbReference>
<evidence type="ECO:0000256" key="10">
    <source>
        <dbReference type="RuleBase" id="RU000594"/>
    </source>
</evidence>
<evidence type="ECO:0000256" key="3">
    <source>
        <dbReference type="ARBA" id="ARBA00022670"/>
    </source>
</evidence>
<comment type="subcellular location">
    <subcellularLocation>
        <location evidence="9">Cell membrane</location>
        <topology evidence="9">Multi-pass membrane protein</topology>
    </subcellularLocation>
</comment>
<evidence type="ECO:0000256" key="6">
    <source>
        <dbReference type="ARBA" id="ARBA00022801"/>
    </source>
</evidence>
<proteinExistence type="inferred from homology"/>
<dbReference type="InterPro" id="IPR001872">
    <property type="entry name" value="Peptidase_A8"/>
</dbReference>
<reference evidence="12" key="2">
    <citation type="submission" date="2021-04" db="EMBL/GenBank/DDBJ databases">
        <authorList>
            <person name="Gilroy R."/>
        </authorList>
    </citation>
    <scope>NUCLEOTIDE SEQUENCE</scope>
    <source>
        <strain evidence="12">B5-657</strain>
    </source>
</reference>
<dbReference type="PROSITE" id="PS00855">
    <property type="entry name" value="SPASE_II"/>
    <property type="match status" value="1"/>
</dbReference>
<comment type="catalytic activity">
    <reaction evidence="9 10">
        <text>Release of signal peptides from bacterial membrane prolipoproteins. Hydrolyzes -Xaa-Yaa-Zaa-|-(S,diacylglyceryl)Cys-, in which Xaa is hydrophobic (preferably Leu), and Yaa (Ala or Ser) and Zaa (Gly or Ala) have small, neutral side chains.</text>
        <dbReference type="EC" id="3.4.23.36"/>
    </reaction>
</comment>
<keyword evidence="2 9" id="KW-1003">Cell membrane</keyword>
<evidence type="ECO:0000256" key="2">
    <source>
        <dbReference type="ARBA" id="ARBA00022475"/>
    </source>
</evidence>
<dbReference type="AlphaFoldDB" id="A0A9E2KDL0"/>
<comment type="caution">
    <text evidence="9">Lacks conserved residue(s) required for the propagation of feature annotation.</text>
</comment>
<keyword evidence="8 9" id="KW-0472">Membrane</keyword>
<protein>
    <recommendedName>
        <fullName evidence="9">Lipoprotein signal peptidase</fullName>
        <ecNumber evidence="9">3.4.23.36</ecNumber>
    </recommendedName>
    <alternativeName>
        <fullName evidence="9">Prolipoprotein signal peptidase</fullName>
    </alternativeName>
    <alternativeName>
        <fullName evidence="9">Signal peptidase II</fullName>
        <shortName evidence="9">SPase II</shortName>
    </alternativeName>
</protein>
<dbReference type="GO" id="GO:0004190">
    <property type="term" value="F:aspartic-type endopeptidase activity"/>
    <property type="evidence" value="ECO:0007669"/>
    <property type="project" value="UniProtKB-UniRule"/>
</dbReference>
<feature type="active site" evidence="9">
    <location>
        <position position="131"/>
    </location>
</feature>
<feature type="active site" evidence="9">
    <location>
        <position position="115"/>
    </location>
</feature>
<keyword evidence="6 9" id="KW-0378">Hydrolase</keyword>
<dbReference type="EC" id="3.4.23.36" evidence="9"/>
<evidence type="ECO:0000313" key="13">
    <source>
        <dbReference type="Proteomes" id="UP000824229"/>
    </source>
</evidence>
<sequence>MNMIMIACIIVLVGIDQLTKVWAVNTLGNGMDIKLWEGVFHFHYISNYGAAWGILSGKKLFLIGLTSLIIIGMIWYIRKLPHTVWGKWSRVAFVLIIGGAIGNLIDRLFLGYVRDFLYFILIDFPIFNVADILVVVGVGLLMIVMLFGELEESKKENNEVGKSCQKVSNE</sequence>
<evidence type="ECO:0000256" key="9">
    <source>
        <dbReference type="HAMAP-Rule" id="MF_00161"/>
    </source>
</evidence>
<comment type="similarity">
    <text evidence="1 9 11">Belongs to the peptidase A8 family.</text>
</comment>
<dbReference type="NCBIfam" id="TIGR00077">
    <property type="entry name" value="lspA"/>
    <property type="match status" value="1"/>
</dbReference>
<feature type="transmembrane region" description="Helical" evidence="9">
    <location>
        <begin position="89"/>
        <end position="110"/>
    </location>
</feature>
<feature type="transmembrane region" description="Helical" evidence="9">
    <location>
        <begin position="116"/>
        <end position="147"/>
    </location>
</feature>
<dbReference type="PANTHER" id="PTHR33695">
    <property type="entry name" value="LIPOPROTEIN SIGNAL PEPTIDASE"/>
    <property type="match status" value="1"/>
</dbReference>
<evidence type="ECO:0000256" key="4">
    <source>
        <dbReference type="ARBA" id="ARBA00022692"/>
    </source>
</evidence>
<keyword evidence="7 9" id="KW-1133">Transmembrane helix</keyword>
<keyword evidence="4 9" id="KW-0812">Transmembrane</keyword>
<comment type="function">
    <text evidence="9 10">This protein specifically catalyzes the removal of signal peptides from prolipoproteins.</text>
</comment>
<keyword evidence="5 9" id="KW-0064">Aspartyl protease</keyword>
<evidence type="ECO:0000256" key="1">
    <source>
        <dbReference type="ARBA" id="ARBA00006139"/>
    </source>
</evidence>
<evidence type="ECO:0000256" key="7">
    <source>
        <dbReference type="ARBA" id="ARBA00022989"/>
    </source>
</evidence>
<evidence type="ECO:0000256" key="5">
    <source>
        <dbReference type="ARBA" id="ARBA00022750"/>
    </source>
</evidence>
<comment type="pathway">
    <text evidence="9">Protein modification; lipoprotein biosynthesis (signal peptide cleavage).</text>
</comment>
<name>A0A9E2KDL0_9FIRM</name>
<gene>
    <name evidence="9 12" type="primary">lspA</name>
    <name evidence="12" type="ORF">H9872_10725</name>
</gene>
<accession>A0A9E2KDL0</accession>
<dbReference type="Pfam" id="PF01252">
    <property type="entry name" value="Peptidase_A8"/>
    <property type="match status" value="1"/>
</dbReference>
<comment type="caution">
    <text evidence="12">The sequence shown here is derived from an EMBL/GenBank/DDBJ whole genome shotgun (WGS) entry which is preliminary data.</text>
</comment>
<dbReference type="HAMAP" id="MF_00161">
    <property type="entry name" value="LspA"/>
    <property type="match status" value="1"/>
</dbReference>